<dbReference type="PROSITE" id="PS50035">
    <property type="entry name" value="PLD"/>
    <property type="match status" value="2"/>
</dbReference>
<dbReference type="Pfam" id="PF13091">
    <property type="entry name" value="PLDc_2"/>
    <property type="match status" value="1"/>
</dbReference>
<dbReference type="Gene3D" id="3.30.870.10">
    <property type="entry name" value="Endonuclease Chain A"/>
    <property type="match status" value="2"/>
</dbReference>
<sequence>MSGREPGSRTDGIERAEGHAVGLTDWLLTSGERGNPATRLDRRRPDRAAWSDGNHVRPLVHGATYFGELLAAIRSQRAGDLLLFTDWRGDPDERLAGHGTEIGTVLSEAAQRGVIVKGLVWRSHLDRFQFSETENRHLGEEIEAAGGECLLDMRVRPGGSHHQKLVVLRHPGRPELDVAYVGGTDLCRNRNDDAAHRGDPQAQPISAAYGPHPPWHDIQLALRGPAVGDIEACFRERWDDPAPLSRSPVTRLRERAHREDIHADPLPPQLPDPRPCGTHTVQVLRTYPNRLLRGYDFAPDGERSIARGYLKALRRARALIYLEDQYLWSPHVVKFFAEALAANPGLRLVAVIPSFPEQDGRITLPMNLVGRITALEKLRRAGEGRVAVYGLENHAGTPVYVHAKVCVIDDVWASVGSDNINLRSWTHDSELDCAVLDASTDPREPRDPGGLGDGARSYARNLRLELSREHLDRQEPEASDAPDVLCDPVSAFDTFAASAAALDSWHDSGRVGPRPPGRLRTYRPPDLSQPAKALSMPLYRLFVDPDGRPFRLRRHNSY</sequence>
<proteinExistence type="predicted"/>
<dbReference type="InterPro" id="IPR025202">
    <property type="entry name" value="PLD-like_dom"/>
</dbReference>
<dbReference type="SMART" id="SM00155">
    <property type="entry name" value="PLDc"/>
    <property type="match status" value="2"/>
</dbReference>
<accession>A0ABW6RKY7</accession>
<dbReference type="RefSeq" id="WP_387896435.1">
    <property type="nucleotide sequence ID" value="NZ_JBIAPK010000006.1"/>
</dbReference>
<evidence type="ECO:0000256" key="4">
    <source>
        <dbReference type="ARBA" id="ARBA00023098"/>
    </source>
</evidence>
<evidence type="ECO:0000256" key="5">
    <source>
        <dbReference type="SAM" id="MobiDB-lite"/>
    </source>
</evidence>
<dbReference type="InterPro" id="IPR001736">
    <property type="entry name" value="PLipase_D/transphosphatidylase"/>
</dbReference>
<keyword evidence="3" id="KW-0378">Hydrolase</keyword>
<evidence type="ECO:0000313" key="8">
    <source>
        <dbReference type="Proteomes" id="UP001601976"/>
    </source>
</evidence>
<feature type="compositionally biased region" description="Basic and acidic residues" evidence="5">
    <location>
        <begin position="39"/>
        <end position="49"/>
    </location>
</feature>
<comment type="caution">
    <text evidence="7">The sequence shown here is derived from an EMBL/GenBank/DDBJ whole genome shotgun (WGS) entry which is preliminary data.</text>
</comment>
<keyword evidence="4" id="KW-0443">Lipid metabolism</keyword>
<dbReference type="CDD" id="cd09105">
    <property type="entry name" value="PLDc_vPLD1_2_like_2"/>
    <property type="match status" value="1"/>
</dbReference>
<dbReference type="InterPro" id="IPR015679">
    <property type="entry name" value="PLipase_D_fam"/>
</dbReference>
<comment type="catalytic activity">
    <reaction evidence="1">
        <text>a 1,2-diacyl-sn-glycero-3-phosphocholine + H2O = a 1,2-diacyl-sn-glycero-3-phosphate + choline + H(+)</text>
        <dbReference type="Rhea" id="RHEA:14445"/>
        <dbReference type="ChEBI" id="CHEBI:15354"/>
        <dbReference type="ChEBI" id="CHEBI:15377"/>
        <dbReference type="ChEBI" id="CHEBI:15378"/>
        <dbReference type="ChEBI" id="CHEBI:57643"/>
        <dbReference type="ChEBI" id="CHEBI:58608"/>
        <dbReference type="EC" id="3.1.4.4"/>
    </reaction>
</comment>
<name>A0ABW6RKY7_9ACTN</name>
<dbReference type="PANTHER" id="PTHR18896">
    <property type="entry name" value="PHOSPHOLIPASE D"/>
    <property type="match status" value="1"/>
</dbReference>
<feature type="domain" description="PLD phosphodiesterase" evidence="6">
    <location>
        <begin position="397"/>
        <end position="424"/>
    </location>
</feature>
<feature type="region of interest" description="Disordered" evidence="5">
    <location>
        <begin position="29"/>
        <end position="53"/>
    </location>
</feature>
<keyword evidence="2" id="KW-0677">Repeat</keyword>
<organism evidence="7 8">
    <name type="scientific">Streptomyces flavidovirens</name>
    <dbReference type="NCBI Taxonomy" id="67298"/>
    <lineage>
        <taxon>Bacteria</taxon>
        <taxon>Bacillati</taxon>
        <taxon>Actinomycetota</taxon>
        <taxon>Actinomycetes</taxon>
        <taxon>Kitasatosporales</taxon>
        <taxon>Streptomycetaceae</taxon>
        <taxon>Streptomyces</taxon>
    </lineage>
</organism>
<reference evidence="7 8" key="1">
    <citation type="submission" date="2024-10" db="EMBL/GenBank/DDBJ databases">
        <title>The Natural Products Discovery Center: Release of the First 8490 Sequenced Strains for Exploring Actinobacteria Biosynthetic Diversity.</title>
        <authorList>
            <person name="Kalkreuter E."/>
            <person name="Kautsar S.A."/>
            <person name="Yang D."/>
            <person name="Bader C.D."/>
            <person name="Teijaro C.N."/>
            <person name="Fluegel L."/>
            <person name="Davis C.M."/>
            <person name="Simpson J.R."/>
            <person name="Lauterbach L."/>
            <person name="Steele A.D."/>
            <person name="Gui C."/>
            <person name="Meng S."/>
            <person name="Li G."/>
            <person name="Viehrig K."/>
            <person name="Ye F."/>
            <person name="Su P."/>
            <person name="Kiefer A.F."/>
            <person name="Nichols A."/>
            <person name="Cepeda A.J."/>
            <person name="Yan W."/>
            <person name="Fan B."/>
            <person name="Jiang Y."/>
            <person name="Adhikari A."/>
            <person name="Zheng C.-J."/>
            <person name="Schuster L."/>
            <person name="Cowan T.M."/>
            <person name="Smanski M.J."/>
            <person name="Chevrette M.G."/>
            <person name="De Carvalho L.P.S."/>
            <person name="Shen B."/>
        </authorList>
    </citation>
    <scope>NUCLEOTIDE SEQUENCE [LARGE SCALE GENOMIC DNA]</scope>
    <source>
        <strain evidence="7 8">NPDC003029</strain>
    </source>
</reference>
<evidence type="ECO:0000313" key="7">
    <source>
        <dbReference type="EMBL" id="MFF3341224.1"/>
    </source>
</evidence>
<gene>
    <name evidence="7" type="ORF">ACFYWW_21180</name>
</gene>
<feature type="region of interest" description="Disordered" evidence="5">
    <location>
        <begin position="505"/>
        <end position="530"/>
    </location>
</feature>
<evidence type="ECO:0000256" key="3">
    <source>
        <dbReference type="ARBA" id="ARBA00022801"/>
    </source>
</evidence>
<dbReference type="Proteomes" id="UP001601976">
    <property type="component" value="Unassembled WGS sequence"/>
</dbReference>
<dbReference type="EMBL" id="JBIAPK010000006">
    <property type="protein sequence ID" value="MFF3341224.1"/>
    <property type="molecule type" value="Genomic_DNA"/>
</dbReference>
<protein>
    <submittedName>
        <fullName evidence="7">Phospholipase D family protein</fullName>
    </submittedName>
</protein>
<keyword evidence="8" id="KW-1185">Reference proteome</keyword>
<evidence type="ECO:0000256" key="2">
    <source>
        <dbReference type="ARBA" id="ARBA00022737"/>
    </source>
</evidence>
<dbReference type="PANTHER" id="PTHR18896:SF76">
    <property type="entry name" value="PHOSPHOLIPASE"/>
    <property type="match status" value="1"/>
</dbReference>
<evidence type="ECO:0000256" key="1">
    <source>
        <dbReference type="ARBA" id="ARBA00000798"/>
    </source>
</evidence>
<evidence type="ECO:0000259" key="6">
    <source>
        <dbReference type="PROSITE" id="PS50035"/>
    </source>
</evidence>
<feature type="domain" description="PLD phosphodiesterase" evidence="6">
    <location>
        <begin position="157"/>
        <end position="190"/>
    </location>
</feature>
<dbReference type="SUPFAM" id="SSF56024">
    <property type="entry name" value="Phospholipase D/nuclease"/>
    <property type="match status" value="2"/>
</dbReference>